<evidence type="ECO:0000313" key="2">
    <source>
        <dbReference type="EMBL" id="MDA5107247.1"/>
    </source>
</evidence>
<dbReference type="AlphaFoldDB" id="A0A9X3TMT6"/>
<dbReference type="RefSeq" id="WP_271139440.1">
    <property type="nucleotide sequence ID" value="NZ_JAPYYP010000002.1"/>
</dbReference>
<keyword evidence="3" id="KW-1185">Reference proteome</keyword>
<sequence>MILIPLSGHSPLPHKISYSVSPLYELAASLHALAQETPDPRLADWAADILAGFRAARIQSDWEYFRPMFTLAIPDAFDPLQTRGVMAVDDQYDYFFTLSEEAFANSLRPMLGAWEKNGEDVPLAADLQEDPAFVKGRFNLFISTYWQLFFASQWEALAPRFVREAERIHLSLRSLDEITAYLRTIAPRFRYDAEQEQLVWENGAPDAQHVQQLVLYPSHFYTGAASLAKKGACAHLLYHFEQCKTPC</sequence>
<accession>A0A9X3TMT6</accession>
<comment type="caution">
    <text evidence="2">The sequence shown here is derived from an EMBL/GenBank/DDBJ whole genome shotgun (WGS) entry which is preliminary data.</text>
</comment>
<evidence type="ECO:0000259" key="1">
    <source>
        <dbReference type="Pfam" id="PF19361"/>
    </source>
</evidence>
<gene>
    <name evidence="2" type="ORF">O3V59_02655</name>
</gene>
<dbReference type="InterPro" id="IPR045981">
    <property type="entry name" value="DUF5937"/>
</dbReference>
<dbReference type="EMBL" id="JAPYYP010000002">
    <property type="protein sequence ID" value="MDA5107247.1"/>
    <property type="molecule type" value="Genomic_DNA"/>
</dbReference>
<reference evidence="2" key="1">
    <citation type="submission" date="2022-12" db="EMBL/GenBank/DDBJ databases">
        <title>Draft genome sequence of the thermophilic strain Brevibacillus thermoruber HT42, isolated from Los Humeros, Puebla, Mexico, with biotechnological potential.</title>
        <authorList>
            <person name="Lara Sanchez J."/>
            <person name="Solis Palacios R."/>
            <person name="Bustos Baena A.S."/>
            <person name="Ruz Baez A.E."/>
            <person name="Espinosa Luna G."/>
            <person name="Oliart Ros R.M."/>
        </authorList>
    </citation>
    <scope>NUCLEOTIDE SEQUENCE</scope>
    <source>
        <strain evidence="2">HT42</strain>
    </source>
</reference>
<protein>
    <submittedName>
        <fullName evidence="2">DUF5937 family protein</fullName>
    </submittedName>
</protein>
<proteinExistence type="predicted"/>
<dbReference type="Pfam" id="PF19361">
    <property type="entry name" value="DUF5937"/>
    <property type="match status" value="1"/>
</dbReference>
<name>A0A9X3TMT6_9BACL</name>
<dbReference type="Proteomes" id="UP001151071">
    <property type="component" value="Unassembled WGS sequence"/>
</dbReference>
<evidence type="ECO:0000313" key="3">
    <source>
        <dbReference type="Proteomes" id="UP001151071"/>
    </source>
</evidence>
<feature type="domain" description="DUF5937" evidence="1">
    <location>
        <begin position="14"/>
        <end position="106"/>
    </location>
</feature>
<organism evidence="2 3">
    <name type="scientific">Brevibacillus thermoruber</name>
    <dbReference type="NCBI Taxonomy" id="33942"/>
    <lineage>
        <taxon>Bacteria</taxon>
        <taxon>Bacillati</taxon>
        <taxon>Bacillota</taxon>
        <taxon>Bacilli</taxon>
        <taxon>Bacillales</taxon>
        <taxon>Paenibacillaceae</taxon>
        <taxon>Brevibacillus</taxon>
    </lineage>
</organism>